<evidence type="ECO:0000313" key="2">
    <source>
        <dbReference type="Proteomes" id="UP000481360"/>
    </source>
</evidence>
<dbReference type="EMBL" id="JAAMPJ010000009">
    <property type="protein sequence ID" value="NGY63141.1"/>
    <property type="molecule type" value="Genomic_DNA"/>
</dbReference>
<dbReference type="AlphaFoldDB" id="A0A7C9W095"/>
<accession>A0A7C9W095</accession>
<evidence type="ECO:0000313" key="1">
    <source>
        <dbReference type="EMBL" id="NGY63141.1"/>
    </source>
</evidence>
<gene>
    <name evidence="1" type="ORF">G7043_29905</name>
</gene>
<protein>
    <submittedName>
        <fullName evidence="1">Uncharacterized protein</fullName>
    </submittedName>
</protein>
<name>A0A7C9W095_9PSEU</name>
<reference evidence="1 2" key="1">
    <citation type="submission" date="2020-03" db="EMBL/GenBank/DDBJ databases">
        <title>Isolation and identification of active actinomycetes.</title>
        <authorList>
            <person name="Sun X."/>
        </authorList>
    </citation>
    <scope>NUCLEOTIDE SEQUENCE [LARGE SCALE GENOMIC DNA]</scope>
    <source>
        <strain evidence="1 2">NEAU-D13</strain>
    </source>
</reference>
<comment type="caution">
    <text evidence="1">The sequence shown here is derived from an EMBL/GenBank/DDBJ whole genome shotgun (WGS) entry which is preliminary data.</text>
</comment>
<keyword evidence="2" id="KW-1185">Reference proteome</keyword>
<dbReference type="Proteomes" id="UP000481360">
    <property type="component" value="Unassembled WGS sequence"/>
</dbReference>
<dbReference type="RefSeq" id="WP_166051267.1">
    <property type="nucleotide sequence ID" value="NZ_JAAMPJ010000009.1"/>
</dbReference>
<proteinExistence type="predicted"/>
<organism evidence="1 2">
    <name type="scientific">Lentzea alba</name>
    <dbReference type="NCBI Taxonomy" id="2714351"/>
    <lineage>
        <taxon>Bacteria</taxon>
        <taxon>Bacillati</taxon>
        <taxon>Actinomycetota</taxon>
        <taxon>Actinomycetes</taxon>
        <taxon>Pseudonocardiales</taxon>
        <taxon>Pseudonocardiaceae</taxon>
        <taxon>Lentzea</taxon>
    </lineage>
</organism>
<sequence length="159" mass="17823">MSDESLGTVVGYLGELTGNPAFPILSYVDDEGYPVNVRVRAEWNGDVRFRVTAPKAATPAEGQRCCLLWHRHDEVLFDLASITLFGAARLTGDGLEIEIDRKPIVSNFGEPDWEEAFRVFAQNSANYLRDYGLTEPDLNWDVLERLARESIDRYGDPAA</sequence>